<name>A0A9W7E2J1_9STRA</name>
<accession>A0A9W7E2J1</accession>
<reference evidence="2" key="1">
    <citation type="submission" date="2022-07" db="EMBL/GenBank/DDBJ databases">
        <title>Genome analysis of Parmales, a sister group of diatoms, reveals the evolutionary specialization of diatoms from phago-mixotrophs to photoautotrophs.</title>
        <authorList>
            <person name="Ban H."/>
            <person name="Sato S."/>
            <person name="Yoshikawa S."/>
            <person name="Kazumasa Y."/>
            <person name="Nakamura Y."/>
            <person name="Ichinomiya M."/>
            <person name="Saitoh K."/>
            <person name="Sato N."/>
            <person name="Blanc-Mathieu R."/>
            <person name="Endo H."/>
            <person name="Kuwata A."/>
            <person name="Ogata H."/>
        </authorList>
    </citation>
    <scope>NUCLEOTIDE SEQUENCE</scope>
</reference>
<protein>
    <submittedName>
        <fullName evidence="2">Uncharacterized protein</fullName>
    </submittedName>
</protein>
<proteinExistence type="predicted"/>
<gene>
    <name evidence="2" type="ORF">TrRE_jg1039</name>
</gene>
<dbReference type="AlphaFoldDB" id="A0A9W7E2J1"/>
<sequence length="109" mass="12117">MSSERPQVGLRGCVQNRILNDVFDSCAASTPGWLVLIVDDAAMRVVSSVVGMYDIMEKKITTVESINNTRQPLPEMEVRGGKMERDERGGTNERRGLKRRSRVHNGGAQ</sequence>
<organism evidence="2 3">
    <name type="scientific">Triparma retinervis</name>
    <dbReference type="NCBI Taxonomy" id="2557542"/>
    <lineage>
        <taxon>Eukaryota</taxon>
        <taxon>Sar</taxon>
        <taxon>Stramenopiles</taxon>
        <taxon>Ochrophyta</taxon>
        <taxon>Bolidophyceae</taxon>
        <taxon>Parmales</taxon>
        <taxon>Triparmaceae</taxon>
        <taxon>Triparma</taxon>
    </lineage>
</organism>
<feature type="compositionally biased region" description="Basic and acidic residues" evidence="1">
    <location>
        <begin position="76"/>
        <end position="95"/>
    </location>
</feature>
<dbReference type="InterPro" id="IPR043154">
    <property type="entry name" value="Sec-1-like_dom1"/>
</dbReference>
<dbReference type="InterPro" id="IPR036045">
    <property type="entry name" value="Sec1-like_sf"/>
</dbReference>
<evidence type="ECO:0000313" key="2">
    <source>
        <dbReference type="EMBL" id="GMH63857.1"/>
    </source>
</evidence>
<dbReference type="Proteomes" id="UP001165082">
    <property type="component" value="Unassembled WGS sequence"/>
</dbReference>
<dbReference type="SUPFAM" id="SSF56815">
    <property type="entry name" value="Sec1/munc18-like (SM) proteins"/>
    <property type="match status" value="1"/>
</dbReference>
<dbReference type="EMBL" id="BRXZ01002514">
    <property type="protein sequence ID" value="GMH63857.1"/>
    <property type="molecule type" value="Genomic_DNA"/>
</dbReference>
<dbReference type="Gene3D" id="3.40.50.2060">
    <property type="match status" value="1"/>
</dbReference>
<evidence type="ECO:0000313" key="3">
    <source>
        <dbReference type="Proteomes" id="UP001165082"/>
    </source>
</evidence>
<comment type="caution">
    <text evidence="2">The sequence shown here is derived from an EMBL/GenBank/DDBJ whole genome shotgun (WGS) entry which is preliminary data.</text>
</comment>
<evidence type="ECO:0000256" key="1">
    <source>
        <dbReference type="SAM" id="MobiDB-lite"/>
    </source>
</evidence>
<keyword evidence="3" id="KW-1185">Reference proteome</keyword>
<feature type="region of interest" description="Disordered" evidence="1">
    <location>
        <begin position="66"/>
        <end position="109"/>
    </location>
</feature>
<dbReference type="OrthoDB" id="2228at2759"/>